<dbReference type="PRINTS" id="PR00344">
    <property type="entry name" value="BCTRLSENSOR"/>
</dbReference>
<feature type="domain" description="Response regulatory" evidence="9">
    <location>
        <begin position="907"/>
        <end position="1016"/>
    </location>
</feature>
<dbReference type="PANTHER" id="PTHR43304:SF1">
    <property type="entry name" value="PAC DOMAIN-CONTAINING PROTEIN"/>
    <property type="match status" value="1"/>
</dbReference>
<dbReference type="Pfam" id="PF02518">
    <property type="entry name" value="HATPase_c"/>
    <property type="match status" value="1"/>
</dbReference>
<dbReference type="CDD" id="cd18774">
    <property type="entry name" value="PDC2_HK_sensor"/>
    <property type="match status" value="1"/>
</dbReference>
<dbReference type="SMART" id="SM00091">
    <property type="entry name" value="PAS"/>
    <property type="match status" value="1"/>
</dbReference>
<dbReference type="InterPro" id="IPR003661">
    <property type="entry name" value="HisK_dim/P_dom"/>
</dbReference>
<dbReference type="InterPro" id="IPR000014">
    <property type="entry name" value="PAS"/>
</dbReference>
<dbReference type="PROSITE" id="PS50110">
    <property type="entry name" value="RESPONSE_REGULATORY"/>
    <property type="match status" value="1"/>
</dbReference>
<keyword evidence="3 6" id="KW-0597">Phosphoprotein</keyword>
<dbReference type="Proteomes" id="UP000321523">
    <property type="component" value="Unassembled WGS sequence"/>
</dbReference>
<evidence type="ECO:0000259" key="11">
    <source>
        <dbReference type="PROSITE" id="PS50113"/>
    </source>
</evidence>
<dbReference type="InterPro" id="IPR013655">
    <property type="entry name" value="PAS_fold_3"/>
</dbReference>
<feature type="domain" description="PAC" evidence="11">
    <location>
        <begin position="430"/>
        <end position="482"/>
    </location>
</feature>
<dbReference type="InterPro" id="IPR005467">
    <property type="entry name" value="His_kinase_dom"/>
</dbReference>
<feature type="domain" description="PAS" evidence="10">
    <location>
        <begin position="357"/>
        <end position="428"/>
    </location>
</feature>
<keyword evidence="7" id="KW-0472">Membrane</keyword>
<dbReference type="InterPro" id="IPR052162">
    <property type="entry name" value="Sensor_kinase/Photoreceptor"/>
</dbReference>
<evidence type="ECO:0000313" key="13">
    <source>
        <dbReference type="Proteomes" id="UP000321523"/>
    </source>
</evidence>
<proteinExistence type="predicted"/>
<evidence type="ECO:0000259" key="10">
    <source>
        <dbReference type="PROSITE" id="PS50112"/>
    </source>
</evidence>
<evidence type="ECO:0000259" key="8">
    <source>
        <dbReference type="PROSITE" id="PS50109"/>
    </source>
</evidence>
<dbReference type="InterPro" id="IPR001789">
    <property type="entry name" value="Sig_transdc_resp-reg_receiver"/>
</dbReference>
<gene>
    <name evidence="12" type="ORF">SAE02_18770</name>
</gene>
<dbReference type="CDD" id="cd00130">
    <property type="entry name" value="PAS"/>
    <property type="match status" value="2"/>
</dbReference>
<accession>A0A512DMN8</accession>
<keyword evidence="5" id="KW-0418">Kinase</keyword>
<dbReference type="NCBIfam" id="TIGR00229">
    <property type="entry name" value="sensory_box"/>
    <property type="match status" value="2"/>
</dbReference>
<dbReference type="SMART" id="SM00388">
    <property type="entry name" value="HisKA"/>
    <property type="match status" value="1"/>
</dbReference>
<keyword evidence="7" id="KW-0812">Transmembrane</keyword>
<dbReference type="InterPro" id="IPR035965">
    <property type="entry name" value="PAS-like_dom_sf"/>
</dbReference>
<evidence type="ECO:0000256" key="3">
    <source>
        <dbReference type="ARBA" id="ARBA00022553"/>
    </source>
</evidence>
<feature type="transmembrane region" description="Helical" evidence="7">
    <location>
        <begin position="15"/>
        <end position="35"/>
    </location>
</feature>
<dbReference type="EMBL" id="BJYZ01000007">
    <property type="protein sequence ID" value="GEO37729.1"/>
    <property type="molecule type" value="Genomic_DNA"/>
</dbReference>
<dbReference type="SUPFAM" id="SSF55874">
    <property type="entry name" value="ATPase domain of HSP90 chaperone/DNA topoisomerase II/histidine kinase"/>
    <property type="match status" value="1"/>
</dbReference>
<keyword evidence="4" id="KW-0808">Transferase</keyword>
<name>A0A512DMN8_9PROT</name>
<dbReference type="SUPFAM" id="SSF52172">
    <property type="entry name" value="CheY-like"/>
    <property type="match status" value="1"/>
</dbReference>
<feature type="modified residue" description="4-aspartylphosphate" evidence="6">
    <location>
        <position position="957"/>
    </location>
</feature>
<evidence type="ECO:0000256" key="7">
    <source>
        <dbReference type="SAM" id="Phobius"/>
    </source>
</evidence>
<dbReference type="PROSITE" id="PS50113">
    <property type="entry name" value="PAC"/>
    <property type="match status" value="2"/>
</dbReference>
<evidence type="ECO:0000256" key="1">
    <source>
        <dbReference type="ARBA" id="ARBA00000085"/>
    </source>
</evidence>
<dbReference type="InterPro" id="IPR001610">
    <property type="entry name" value="PAC"/>
</dbReference>
<dbReference type="PROSITE" id="PS50112">
    <property type="entry name" value="PAS"/>
    <property type="match status" value="1"/>
</dbReference>
<organism evidence="12 13">
    <name type="scientific">Skermanella aerolata</name>
    <dbReference type="NCBI Taxonomy" id="393310"/>
    <lineage>
        <taxon>Bacteria</taxon>
        <taxon>Pseudomonadati</taxon>
        <taxon>Pseudomonadota</taxon>
        <taxon>Alphaproteobacteria</taxon>
        <taxon>Rhodospirillales</taxon>
        <taxon>Azospirillaceae</taxon>
        <taxon>Skermanella</taxon>
    </lineage>
</organism>
<dbReference type="PANTHER" id="PTHR43304">
    <property type="entry name" value="PHYTOCHROME-LIKE PROTEIN CPH1"/>
    <property type="match status" value="1"/>
</dbReference>
<dbReference type="InterPro" id="IPR011006">
    <property type="entry name" value="CheY-like_superfamily"/>
</dbReference>
<dbReference type="Gene3D" id="2.10.70.100">
    <property type="match status" value="1"/>
</dbReference>
<comment type="catalytic activity">
    <reaction evidence="1">
        <text>ATP + protein L-histidine = ADP + protein N-phospho-L-histidine.</text>
        <dbReference type="EC" id="2.7.13.3"/>
    </reaction>
</comment>
<dbReference type="InterPro" id="IPR004358">
    <property type="entry name" value="Sig_transdc_His_kin-like_C"/>
</dbReference>
<dbReference type="SUPFAM" id="SSF47384">
    <property type="entry name" value="Homodimeric domain of signal transducing histidine kinase"/>
    <property type="match status" value="1"/>
</dbReference>
<feature type="domain" description="PAC" evidence="11">
    <location>
        <begin position="558"/>
        <end position="610"/>
    </location>
</feature>
<keyword evidence="7" id="KW-1133">Transmembrane helix</keyword>
<dbReference type="GO" id="GO:0000155">
    <property type="term" value="F:phosphorelay sensor kinase activity"/>
    <property type="evidence" value="ECO:0007669"/>
    <property type="project" value="InterPro"/>
</dbReference>
<dbReference type="SMART" id="SM00448">
    <property type="entry name" value="REC"/>
    <property type="match status" value="1"/>
</dbReference>
<dbReference type="FunFam" id="3.30.450.20:FF:000099">
    <property type="entry name" value="Sensory box sensor histidine kinase"/>
    <property type="match status" value="1"/>
</dbReference>
<evidence type="ECO:0000259" key="9">
    <source>
        <dbReference type="PROSITE" id="PS50110"/>
    </source>
</evidence>
<evidence type="ECO:0000313" key="12">
    <source>
        <dbReference type="EMBL" id="GEO37729.1"/>
    </source>
</evidence>
<dbReference type="Pfam" id="PF00512">
    <property type="entry name" value="HisKA"/>
    <property type="match status" value="1"/>
</dbReference>
<dbReference type="Gene3D" id="1.10.287.130">
    <property type="match status" value="1"/>
</dbReference>
<dbReference type="Pfam" id="PF00072">
    <property type="entry name" value="Response_reg"/>
    <property type="match status" value="1"/>
</dbReference>
<dbReference type="AlphaFoldDB" id="A0A512DMN8"/>
<feature type="transmembrane region" description="Helical" evidence="7">
    <location>
        <begin position="278"/>
        <end position="301"/>
    </location>
</feature>
<dbReference type="InterPro" id="IPR036097">
    <property type="entry name" value="HisK_dim/P_sf"/>
</dbReference>
<dbReference type="SMART" id="SM00387">
    <property type="entry name" value="HATPase_c"/>
    <property type="match status" value="1"/>
</dbReference>
<evidence type="ECO:0000256" key="6">
    <source>
        <dbReference type="PROSITE-ProRule" id="PRU00169"/>
    </source>
</evidence>
<dbReference type="PROSITE" id="PS50109">
    <property type="entry name" value="HIS_KIN"/>
    <property type="match status" value="1"/>
</dbReference>
<dbReference type="InterPro" id="IPR000700">
    <property type="entry name" value="PAS-assoc_C"/>
</dbReference>
<dbReference type="EC" id="2.7.13.3" evidence="2"/>
<dbReference type="Gene3D" id="3.30.450.20">
    <property type="entry name" value="PAS domain"/>
    <property type="match status" value="3"/>
</dbReference>
<dbReference type="InterPro" id="IPR036890">
    <property type="entry name" value="HATPase_C_sf"/>
</dbReference>
<sequence>MLTVDRKCSISTRSYLALLALCLMLPILIFVTLLLNQQIKLERSRIEQDLLKESRSITATIERDLRGVTSMVETLAQMPTLQQGDFEAFHQQASQITSRYGIGIVLNDLAGRQQLNTRVPWNTPLPAITGTDAMRTVLETRAPYVTDRVTGAVSRKELVGVVVPVVRGNEVTHFLTASLRLERISDILNQAGVGDGRTATVVDRKGKVLAVIPERGKVDAASWDWIGKAAAREGVAASTHGPGDSRLTSGYSKSGMTGWSTIVSQPGDEIDGKLARDLWSLILVGTAFLVLSGLLAAALGLRIAGAAKALTAAGRALQSGGVVPPVRTSWREANEVGLALTTAFRRLSEKSEALRTAEEQYRTLSRSSPVGIFRTDAEGRCTCVNERWCEIAGARPEQALGNGWSDFLHPDDFSRVFAEWRRSAVENRPFRLEYRFRTPTGAITWVLGEALIERDGDGSITGYIGTITDISENKQLERQLLDTKQQLVRAMMAGGMFAFEWDALSDAVRRSESCGTILGLDDSPQTDTGRNYIGHIHPDNRRGFTDTLTALRPERPNYVMSYRYIRPDGAVAWLEESAAGIFDDGGRLTGLTGITADVTARMAAEAILRDSNTALEARVAERTRALTDAARELSAEIRRREQTQAALLQSQKLEALGQLVSGVSHDFNNVLAVIQSSYSLLRRQTGSMDQAKILDMAEQAVERATGLIHHMMAFARREEAHPRKVDLAAVLRESEDMICHTAGSGIRCVFDIQAELWPSVVDPSRLNAVLLNLAANARDAMADGGELEVSARNLPRGEGPGNAAGNGTDNGGWIVIAVKDTGAGMTPEVVARASEPFFTTKPPGKGTGLGLASAHDFVSQAGGTIRIRSAVGAGTTIELHLPRAALSAEEEEPPLNADLAKLSGSATILVVDADENLRTLATQLLRDFGYTVIEAQNAGTAAALAHISERLDLVITDVALPGASGAELTGRLRLDRPNLPVLFIGCYEQDTGPDGERLLRRPFGRAQLAEAVLERLGRLPKPAAPAAASASAPDKLRDRLRNPGLRDAYDRWKALRNAGGGLPDRDLFPSDDTTMKDNSFMVEPDGTGGYRYVRFGDALAERLGRSLLGEQAGDDGDDLGSAGASYRRCQETGLPSYEYARYSLADEVPLLFERLLLPLSDDGKRVTHLLGVAFFTELPKLDLQPRI</sequence>
<dbReference type="Gene3D" id="3.40.50.2300">
    <property type="match status" value="1"/>
</dbReference>
<evidence type="ECO:0000256" key="2">
    <source>
        <dbReference type="ARBA" id="ARBA00012438"/>
    </source>
</evidence>
<evidence type="ECO:0000256" key="5">
    <source>
        <dbReference type="ARBA" id="ARBA00022777"/>
    </source>
</evidence>
<dbReference type="InterPro" id="IPR003594">
    <property type="entry name" value="HATPase_dom"/>
</dbReference>
<keyword evidence="13" id="KW-1185">Reference proteome</keyword>
<dbReference type="SUPFAM" id="SSF55785">
    <property type="entry name" value="PYP-like sensor domain (PAS domain)"/>
    <property type="match status" value="2"/>
</dbReference>
<reference evidence="12 13" key="1">
    <citation type="submission" date="2019-07" db="EMBL/GenBank/DDBJ databases">
        <title>Whole genome shotgun sequence of Skermanella aerolata NBRC 106429.</title>
        <authorList>
            <person name="Hosoyama A."/>
            <person name="Uohara A."/>
            <person name="Ohji S."/>
            <person name="Ichikawa N."/>
        </authorList>
    </citation>
    <scope>NUCLEOTIDE SEQUENCE [LARGE SCALE GENOMIC DNA]</scope>
    <source>
        <strain evidence="12 13">NBRC 106429</strain>
    </source>
</reference>
<dbReference type="Pfam" id="PF08447">
    <property type="entry name" value="PAS_3"/>
    <property type="match status" value="2"/>
</dbReference>
<dbReference type="SMART" id="SM00086">
    <property type="entry name" value="PAC"/>
    <property type="match status" value="2"/>
</dbReference>
<protein>
    <recommendedName>
        <fullName evidence="2">histidine kinase</fullName>
        <ecNumber evidence="2">2.7.13.3</ecNumber>
    </recommendedName>
</protein>
<comment type="caution">
    <text evidence="12">The sequence shown here is derived from an EMBL/GenBank/DDBJ whole genome shotgun (WGS) entry which is preliminary data.</text>
</comment>
<evidence type="ECO:0000256" key="4">
    <source>
        <dbReference type="ARBA" id="ARBA00022679"/>
    </source>
</evidence>
<feature type="domain" description="Histidine kinase" evidence="8">
    <location>
        <begin position="662"/>
        <end position="885"/>
    </location>
</feature>
<dbReference type="RefSeq" id="WP_169789291.1">
    <property type="nucleotide sequence ID" value="NZ_BJYZ01000007.1"/>
</dbReference>
<dbReference type="Gene3D" id="3.30.565.10">
    <property type="entry name" value="Histidine kinase-like ATPase, C-terminal domain"/>
    <property type="match status" value="1"/>
</dbReference>